<dbReference type="PANTHER" id="PTHR30627:SF26">
    <property type="entry name" value="PENICILLIN-BINDING PROTEIN 2B"/>
    <property type="match status" value="1"/>
</dbReference>
<dbReference type="InterPro" id="IPR012338">
    <property type="entry name" value="Beta-lactam/transpept-like"/>
</dbReference>
<dbReference type="EC" id="3.4.16.4" evidence="4"/>
<dbReference type="InterPro" id="IPR005311">
    <property type="entry name" value="PBP_dimer"/>
</dbReference>
<dbReference type="SUPFAM" id="SSF56519">
    <property type="entry name" value="Penicillin binding protein dimerisation domain"/>
    <property type="match status" value="1"/>
</dbReference>
<reference evidence="9 10" key="1">
    <citation type="submission" date="2016-10" db="EMBL/GenBank/DDBJ databases">
        <authorList>
            <person name="de Groot N.N."/>
        </authorList>
    </citation>
    <scope>NUCLEOTIDE SEQUENCE [LARGE SCALE GENOMIC DNA]</scope>
    <source>
        <strain evidence="9 10">DSM 17073</strain>
    </source>
</reference>
<evidence type="ECO:0000256" key="5">
    <source>
        <dbReference type="ARBA" id="ARBA00023136"/>
    </source>
</evidence>
<comment type="pathway">
    <text evidence="2">Cell wall biogenesis; peptidoglycan biosynthesis.</text>
</comment>
<dbReference type="Gene3D" id="3.30.70.2110">
    <property type="match status" value="1"/>
</dbReference>
<dbReference type="SUPFAM" id="SSF54184">
    <property type="entry name" value="Penicillin-binding protein 2x (pbp-2x), c-terminal domain"/>
    <property type="match status" value="2"/>
</dbReference>
<gene>
    <name evidence="9" type="ORF">SAMN05421839_102207</name>
</gene>
<feature type="domain" description="PASTA" evidence="8">
    <location>
        <begin position="603"/>
        <end position="663"/>
    </location>
</feature>
<comment type="similarity">
    <text evidence="3">Belongs to the transpeptidase family.</text>
</comment>
<dbReference type="SUPFAM" id="SSF56601">
    <property type="entry name" value="beta-lactamase/transpeptidase-like"/>
    <property type="match status" value="1"/>
</dbReference>
<dbReference type="InterPro" id="IPR001460">
    <property type="entry name" value="PCN-bd_Tpept"/>
</dbReference>
<dbReference type="STRING" id="306540.SAMN05421839_102207"/>
<evidence type="ECO:0000256" key="6">
    <source>
        <dbReference type="ARBA" id="ARBA00034000"/>
    </source>
</evidence>
<comment type="catalytic activity">
    <reaction evidence="6">
        <text>Preferential cleavage: (Ac)2-L-Lys-D-Ala-|-D-Ala. Also transpeptidation of peptidyl-alanyl moieties that are N-acyl substituents of D-alanine.</text>
        <dbReference type="EC" id="3.4.16.4"/>
    </reaction>
</comment>
<keyword evidence="7" id="KW-0812">Transmembrane</keyword>
<proteinExistence type="inferred from homology"/>
<feature type="transmembrane region" description="Helical" evidence="7">
    <location>
        <begin position="20"/>
        <end position="38"/>
    </location>
</feature>
<dbReference type="GO" id="GO:0071555">
    <property type="term" value="P:cell wall organization"/>
    <property type="evidence" value="ECO:0007669"/>
    <property type="project" value="TreeGrafter"/>
</dbReference>
<accession>A0A1I5LRD8</accession>
<dbReference type="InterPro" id="IPR036138">
    <property type="entry name" value="PBP_dimer_sf"/>
</dbReference>
<dbReference type="GO" id="GO:0008658">
    <property type="term" value="F:penicillin binding"/>
    <property type="evidence" value="ECO:0007669"/>
    <property type="project" value="InterPro"/>
</dbReference>
<evidence type="ECO:0000259" key="8">
    <source>
        <dbReference type="SMART" id="SM00740"/>
    </source>
</evidence>
<dbReference type="InterPro" id="IPR005543">
    <property type="entry name" value="PASTA_dom"/>
</dbReference>
<keyword evidence="7" id="KW-1133">Transmembrane helix</keyword>
<dbReference type="Proteomes" id="UP000242243">
    <property type="component" value="Unassembled WGS sequence"/>
</dbReference>
<dbReference type="Pfam" id="PF00905">
    <property type="entry name" value="Transpeptidase"/>
    <property type="match status" value="1"/>
</dbReference>
<dbReference type="AlphaFoldDB" id="A0A1I5LRD8"/>
<sequence>MKKQPTPKKQSTRIKSYHPVIIVVVCFFIALTGKMLYIQATGEVDGFNLEAWARDQREKEEVTPATRGYIYDRNEMVLAQDINVYRLYAIVDADFSPDPNKRLNHVADPATTAEQIAPIIGMEASEVQQILEEGAADDRFQVEFGREGTNLTREQKLQIEALDLPGVHFIEEAKRYYPNGIFASHVIGLAQTNDDQLIEGITGIEAQLDDILTGTDGAVTALEDSYNDPLVNEEIRVLEKADGFNVQLTLDQKVQTILEDALSQVETEFNPKRVTATVVNPKTGEVLAMGSRPSYNPNDLGNVTNWYNDIVSTPIEPGSTMKIFTLASAIEEGVYNPNETYQSGTYKIPEITRPVPDYRKHWGTITYAEGFQRSSNVAMAKLVWEKIGPDRFLDYLKAFQFDQLTGIDLPRETMGRLVYRYPIEQLNAAFGQGSTVTPIQIVKAATAIANKGQMMKPYIIQSITDPNTGEVIKENTPTVAGEPISEATAEEVLQAMEDVVTEETGTANGIFELPSYTLAGKTGTAQISGGASGYLYGRENYIFSFIGMAPSEDPELLMYVTVQQPELEVTESGSKPVSYIFNHVMENALHYQNIQPDKDQTATVNQLVMPMAVGLKTADVSEKLTSQGVRVTVIGDGETVIASNKTASETILSTDHVMLVTEHPKMPDLTGWSLREVVQLSDLLELDHEIVGQGYLEKQSIEPGTEVTKGDYVLFDFTDFEPVTPESDSEAAEGTND</sequence>
<dbReference type="CDD" id="cd06575">
    <property type="entry name" value="PASTA_Pbp2x-like_2"/>
    <property type="match status" value="1"/>
</dbReference>
<feature type="domain" description="PASTA" evidence="8">
    <location>
        <begin position="665"/>
        <end position="719"/>
    </location>
</feature>
<dbReference type="Gene3D" id="2.20.70.70">
    <property type="match status" value="1"/>
</dbReference>
<evidence type="ECO:0000256" key="1">
    <source>
        <dbReference type="ARBA" id="ARBA00004370"/>
    </source>
</evidence>
<dbReference type="Pfam" id="PF03793">
    <property type="entry name" value="PASTA"/>
    <property type="match status" value="1"/>
</dbReference>
<keyword evidence="5 7" id="KW-0472">Membrane</keyword>
<dbReference type="UniPathway" id="UPA00219"/>
<name>A0A1I5LRD8_9BACI</name>
<evidence type="ECO:0000256" key="7">
    <source>
        <dbReference type="SAM" id="Phobius"/>
    </source>
</evidence>
<dbReference type="RefSeq" id="WP_089829903.1">
    <property type="nucleotide sequence ID" value="NZ_BJWI01000002.1"/>
</dbReference>
<evidence type="ECO:0000313" key="10">
    <source>
        <dbReference type="Proteomes" id="UP000242243"/>
    </source>
</evidence>
<dbReference type="Pfam" id="PF03717">
    <property type="entry name" value="PBP_dimer"/>
    <property type="match status" value="1"/>
</dbReference>
<protein>
    <recommendedName>
        <fullName evidence="4">serine-type D-Ala-D-Ala carboxypeptidase</fullName>
        <ecNumber evidence="4">3.4.16.4</ecNumber>
    </recommendedName>
</protein>
<dbReference type="PANTHER" id="PTHR30627">
    <property type="entry name" value="PEPTIDOGLYCAN D,D-TRANSPEPTIDASE"/>
    <property type="match status" value="1"/>
</dbReference>
<dbReference type="Gene3D" id="3.90.1310.10">
    <property type="entry name" value="Penicillin-binding protein 2a (Domain 2)"/>
    <property type="match status" value="1"/>
</dbReference>
<dbReference type="GO" id="GO:0005886">
    <property type="term" value="C:plasma membrane"/>
    <property type="evidence" value="ECO:0007669"/>
    <property type="project" value="TreeGrafter"/>
</dbReference>
<evidence type="ECO:0000256" key="4">
    <source>
        <dbReference type="ARBA" id="ARBA00012448"/>
    </source>
</evidence>
<organism evidence="9 10">
    <name type="scientific">Halolactibacillus halophilus</name>
    <dbReference type="NCBI Taxonomy" id="306540"/>
    <lineage>
        <taxon>Bacteria</taxon>
        <taxon>Bacillati</taxon>
        <taxon>Bacillota</taxon>
        <taxon>Bacilli</taxon>
        <taxon>Bacillales</taxon>
        <taxon>Bacillaceae</taxon>
        <taxon>Halolactibacillus</taxon>
    </lineage>
</organism>
<evidence type="ECO:0000256" key="2">
    <source>
        <dbReference type="ARBA" id="ARBA00004752"/>
    </source>
</evidence>
<dbReference type="GO" id="GO:0009252">
    <property type="term" value="P:peptidoglycan biosynthetic process"/>
    <property type="evidence" value="ECO:0007669"/>
    <property type="project" value="UniProtKB-UniPathway"/>
</dbReference>
<evidence type="ECO:0000256" key="3">
    <source>
        <dbReference type="ARBA" id="ARBA00007171"/>
    </source>
</evidence>
<dbReference type="OrthoDB" id="9804124at2"/>
<comment type="subcellular location">
    <subcellularLocation>
        <location evidence="1">Membrane</location>
    </subcellularLocation>
</comment>
<dbReference type="GO" id="GO:0009002">
    <property type="term" value="F:serine-type D-Ala-D-Ala carboxypeptidase activity"/>
    <property type="evidence" value="ECO:0007669"/>
    <property type="project" value="UniProtKB-EC"/>
</dbReference>
<evidence type="ECO:0000313" key="9">
    <source>
        <dbReference type="EMBL" id="SFO99909.1"/>
    </source>
</evidence>
<dbReference type="SMART" id="SM00740">
    <property type="entry name" value="PASTA"/>
    <property type="match status" value="2"/>
</dbReference>
<dbReference type="InterPro" id="IPR050515">
    <property type="entry name" value="Beta-lactam/transpept"/>
</dbReference>
<dbReference type="EMBL" id="FOXC01000002">
    <property type="protein sequence ID" value="SFO99909.1"/>
    <property type="molecule type" value="Genomic_DNA"/>
</dbReference>
<dbReference type="Gene3D" id="3.40.710.10">
    <property type="entry name" value="DD-peptidase/beta-lactamase superfamily"/>
    <property type="match status" value="1"/>
</dbReference>